<feature type="domain" description="PilZ" evidence="4">
    <location>
        <begin position="102"/>
        <end position="212"/>
    </location>
</feature>
<dbReference type="SUPFAM" id="SSF141371">
    <property type="entry name" value="PilZ domain-like"/>
    <property type="match status" value="2"/>
</dbReference>
<dbReference type="InterPro" id="IPR009875">
    <property type="entry name" value="PilZ_domain"/>
</dbReference>
<sequence length="223" mass="25749">MGLIKVGAPITLELYKHSQDEPERYKCKLVDDTEDYIYIDYPIKMDTGKTAFFFEGTEFYASFVGEDESVYRFETEVVARKKMNIPVLVLTFPRRKKLVRIQRRKYVRVESSLDVAVCGIDRSMMGFTSVTKDLSGGGVAILLPQSHELTQNQEVEITLVLPMNSGEYRYVETNAKIIRIGTLGNNIRVGASAEFVEITEKHRQSIIQYCFEQQMYMRKRKLN</sequence>
<dbReference type="EMBL" id="CP095075">
    <property type="protein sequence ID" value="UOR12446.1"/>
    <property type="molecule type" value="Genomic_DNA"/>
</dbReference>
<evidence type="ECO:0000259" key="5">
    <source>
        <dbReference type="Pfam" id="PF12945"/>
    </source>
</evidence>
<dbReference type="Proteomes" id="UP000830326">
    <property type="component" value="Chromosome"/>
</dbReference>
<evidence type="ECO:0000259" key="4">
    <source>
        <dbReference type="Pfam" id="PF07238"/>
    </source>
</evidence>
<proteinExistence type="predicted"/>
<accession>A0ABY4HC32</accession>
<evidence type="ECO:0000313" key="7">
    <source>
        <dbReference type="Proteomes" id="UP000830326"/>
    </source>
</evidence>
<protein>
    <submittedName>
        <fullName evidence="6">Flagellar brake domain-containing protein</fullName>
    </submittedName>
</protein>
<keyword evidence="6" id="KW-0966">Cell projection</keyword>
<dbReference type="RefSeq" id="WP_245033247.1">
    <property type="nucleotide sequence ID" value="NZ_CP095075.1"/>
</dbReference>
<evidence type="ECO:0000256" key="2">
    <source>
        <dbReference type="ARBA" id="ARBA00022741"/>
    </source>
</evidence>
<dbReference type="Gene3D" id="2.30.110.10">
    <property type="entry name" value="Electron Transport, Fmn-binding Protein, Chain A"/>
    <property type="match status" value="1"/>
</dbReference>
<dbReference type="InterPro" id="IPR009926">
    <property type="entry name" value="T3SS_YcgR_PilZN"/>
</dbReference>
<name>A0ABY4HC32_9BACI</name>
<keyword evidence="2" id="KW-0547">Nucleotide-binding</keyword>
<evidence type="ECO:0000313" key="6">
    <source>
        <dbReference type="EMBL" id="UOR12446.1"/>
    </source>
</evidence>
<dbReference type="InterPro" id="IPR012349">
    <property type="entry name" value="Split_barrel_FMN-bd"/>
</dbReference>
<keyword evidence="6" id="KW-0282">Flagellum</keyword>
<feature type="domain" description="Type III secretion system flagellar brake protein YcgR PilZN" evidence="5">
    <location>
        <begin position="5"/>
        <end position="93"/>
    </location>
</feature>
<reference evidence="6" key="1">
    <citation type="submission" date="2022-04" db="EMBL/GenBank/DDBJ databases">
        <title>Halobacillus sp. isolated from saltern.</title>
        <authorList>
            <person name="Won M."/>
            <person name="Lee C.-M."/>
            <person name="Woen H.-Y."/>
            <person name="Kwon S.-W."/>
        </authorList>
    </citation>
    <scope>NUCLEOTIDE SEQUENCE</scope>
    <source>
        <strain evidence="6">SSHM10-5</strain>
    </source>
</reference>
<keyword evidence="6" id="KW-0969">Cilium</keyword>
<evidence type="ECO:0000256" key="1">
    <source>
        <dbReference type="ARBA" id="ARBA00022636"/>
    </source>
</evidence>
<dbReference type="Pfam" id="PF07238">
    <property type="entry name" value="PilZ"/>
    <property type="match status" value="1"/>
</dbReference>
<gene>
    <name evidence="6" type="ORF">MUO15_02705</name>
</gene>
<dbReference type="Gene3D" id="2.40.10.220">
    <property type="entry name" value="predicted glycosyltransferase like domains"/>
    <property type="match status" value="1"/>
</dbReference>
<keyword evidence="1" id="KW-0973">c-di-GMP</keyword>
<evidence type="ECO:0000256" key="3">
    <source>
        <dbReference type="ARBA" id="ARBA00023143"/>
    </source>
</evidence>
<keyword evidence="3" id="KW-0975">Bacterial flagellum</keyword>
<keyword evidence="7" id="KW-1185">Reference proteome</keyword>
<organism evidence="6 7">
    <name type="scientific">Halobacillus amylolyticus</name>
    <dbReference type="NCBI Taxonomy" id="2932259"/>
    <lineage>
        <taxon>Bacteria</taxon>
        <taxon>Bacillati</taxon>
        <taxon>Bacillota</taxon>
        <taxon>Bacilli</taxon>
        <taxon>Bacillales</taxon>
        <taxon>Bacillaceae</taxon>
        <taxon>Halobacillus</taxon>
    </lineage>
</organism>
<dbReference type="Pfam" id="PF12945">
    <property type="entry name" value="PilZNR"/>
    <property type="match status" value="1"/>
</dbReference>